<gene>
    <name evidence="2" type="ORF">JFL43_04255</name>
</gene>
<keyword evidence="1" id="KW-0732">Signal</keyword>
<evidence type="ECO:0000313" key="2">
    <source>
        <dbReference type="EMBL" id="MBK3494082.1"/>
    </source>
</evidence>
<feature type="chain" id="PRO_5046305860" evidence="1">
    <location>
        <begin position="29"/>
        <end position="143"/>
    </location>
</feature>
<proteinExistence type="predicted"/>
<accession>A0ABS1H4L0</accession>
<protein>
    <submittedName>
        <fullName evidence="2">Uncharacterized protein</fullName>
    </submittedName>
</protein>
<dbReference type="EMBL" id="JAEOAH010000004">
    <property type="protein sequence ID" value="MBK3494082.1"/>
    <property type="molecule type" value="Genomic_DNA"/>
</dbReference>
<dbReference type="RefSeq" id="WP_200748071.1">
    <property type="nucleotide sequence ID" value="NZ_JAEOAH010000004.1"/>
</dbReference>
<name>A0ABS1H4L0_9BACL</name>
<comment type="caution">
    <text evidence="2">The sequence shown here is derived from an EMBL/GenBank/DDBJ whole genome shotgun (WGS) entry which is preliminary data.</text>
</comment>
<evidence type="ECO:0000313" key="3">
    <source>
        <dbReference type="Proteomes" id="UP000618943"/>
    </source>
</evidence>
<organism evidence="2 3">
    <name type="scientific">Viridibacillus soli</name>
    <dbReference type="NCBI Taxonomy" id="2798301"/>
    <lineage>
        <taxon>Bacteria</taxon>
        <taxon>Bacillati</taxon>
        <taxon>Bacillota</taxon>
        <taxon>Bacilli</taxon>
        <taxon>Bacillales</taxon>
        <taxon>Caryophanaceae</taxon>
        <taxon>Viridibacillus</taxon>
    </lineage>
</organism>
<keyword evidence="3" id="KW-1185">Reference proteome</keyword>
<sequence length="143" mass="15424">MKFGKFLIILSLVTALTVAFVIPSETLAAENDVIETDLQVKQLSEQEMQQLALRLNALYVNENSGNTGSGNHVIETRGLKSKAALKVAEMLIKPGNKPVNTLEDFGLLDAAAAKSFKKVTGKVGKFVESLASAEDDAADWIFL</sequence>
<feature type="signal peptide" evidence="1">
    <location>
        <begin position="1"/>
        <end position="28"/>
    </location>
</feature>
<reference evidence="2 3" key="1">
    <citation type="submission" date="2020-12" db="EMBL/GenBank/DDBJ databases">
        <title>YIM B01967 draft genome.</title>
        <authorList>
            <person name="Yan X."/>
        </authorList>
    </citation>
    <scope>NUCLEOTIDE SEQUENCE [LARGE SCALE GENOMIC DNA]</scope>
    <source>
        <strain evidence="2 3">YIM B01967</strain>
    </source>
</reference>
<dbReference type="Proteomes" id="UP000618943">
    <property type="component" value="Unassembled WGS sequence"/>
</dbReference>
<evidence type="ECO:0000256" key="1">
    <source>
        <dbReference type="SAM" id="SignalP"/>
    </source>
</evidence>